<reference evidence="1" key="1">
    <citation type="submission" date="2015-07" db="EMBL/GenBank/DDBJ databases">
        <title>Transcriptome Assembly of Anthurium amnicola.</title>
        <authorList>
            <person name="Suzuki J."/>
        </authorList>
    </citation>
    <scope>NUCLEOTIDE SEQUENCE</scope>
</reference>
<gene>
    <name evidence="1" type="primary">DDB_G0282107_3</name>
    <name evidence="1" type="ORF">g.112618</name>
</gene>
<protein>
    <submittedName>
        <fullName evidence="1">Putative phosphatidylglycerol/phosphatidylinositol transfer protein DDB_G0282107</fullName>
    </submittedName>
</protein>
<name>A0A1D1ZGF2_9ARAE</name>
<proteinExistence type="predicted"/>
<dbReference type="AlphaFoldDB" id="A0A1D1ZGF2"/>
<dbReference type="EMBL" id="GDJX01001874">
    <property type="protein sequence ID" value="JAT66062.1"/>
    <property type="molecule type" value="Transcribed_RNA"/>
</dbReference>
<feature type="non-terminal residue" evidence="1">
    <location>
        <position position="1"/>
    </location>
</feature>
<evidence type="ECO:0000313" key="1">
    <source>
        <dbReference type="EMBL" id="JAT66062.1"/>
    </source>
</evidence>
<sequence>KKTFLPNKPLTKLYLTIYTPKEKTKMVRKIIAALILLAMLSTLNAMPSPIIGQLLIWKKCRDTIPLLTVQADRPVPGQNETVTISGKVPDKSAQYKWSFSYLDLEGKPITPSYKGASVPLSPDSKRFNVAGTAKVSDKVAKHDQYNFVVKVQREADEKNDKPKLVACATALVNQIIE</sequence>
<organism evidence="1">
    <name type="scientific">Anthurium amnicola</name>
    <dbReference type="NCBI Taxonomy" id="1678845"/>
    <lineage>
        <taxon>Eukaryota</taxon>
        <taxon>Viridiplantae</taxon>
        <taxon>Streptophyta</taxon>
        <taxon>Embryophyta</taxon>
        <taxon>Tracheophyta</taxon>
        <taxon>Spermatophyta</taxon>
        <taxon>Magnoliopsida</taxon>
        <taxon>Liliopsida</taxon>
        <taxon>Araceae</taxon>
        <taxon>Pothoideae</taxon>
        <taxon>Potheae</taxon>
        <taxon>Anthurium</taxon>
    </lineage>
</organism>
<accession>A0A1D1ZGF2</accession>